<accession>A0A429XSI9</accession>
<reference evidence="2" key="1">
    <citation type="submission" date="2018-11" db="EMBL/GenBank/DDBJ databases">
        <title>Phylogenetic, genomic, and biogeographic characterization of a novel and ubiquitous marine invertebrate-associated Rickettsiales parasite, Candidatus Marinoinvertebrata rohwerii, gen. nov., sp. nov.</title>
        <authorList>
            <person name="Klinges J.G."/>
            <person name="Rosales S.M."/>
            <person name="Mcminds R."/>
            <person name="Shaver E.C."/>
            <person name="Shantz A."/>
            <person name="Peters E.C."/>
            <person name="Burkepile D.E."/>
            <person name="Silliman B.R."/>
            <person name="Vega Thurber R.L."/>
        </authorList>
    </citation>
    <scope>NUCLEOTIDE SEQUENCE [LARGE SCALE GENOMIC DNA]</scope>
    <source>
        <strain evidence="2">a_cerv_44</strain>
    </source>
</reference>
<organism evidence="1 2">
    <name type="scientific">Candidatus Aquarickettsia rohweri</name>
    <dbReference type="NCBI Taxonomy" id="2602574"/>
    <lineage>
        <taxon>Bacteria</taxon>
        <taxon>Pseudomonadati</taxon>
        <taxon>Pseudomonadota</taxon>
        <taxon>Alphaproteobacteria</taxon>
        <taxon>Rickettsiales</taxon>
        <taxon>Candidatus Midichloriaceae</taxon>
        <taxon>Candidatus Aquarickettsia</taxon>
    </lineage>
</organism>
<protein>
    <submittedName>
        <fullName evidence="1">Accessory factor UbiK family protein</fullName>
    </submittedName>
</protein>
<evidence type="ECO:0000313" key="1">
    <source>
        <dbReference type="EMBL" id="RST70020.1"/>
    </source>
</evidence>
<evidence type="ECO:0000313" key="2">
    <source>
        <dbReference type="Proteomes" id="UP000279470"/>
    </source>
</evidence>
<name>A0A429XSI9_9RICK</name>
<dbReference type="Pfam" id="PF04380">
    <property type="entry name" value="BMFP"/>
    <property type="match status" value="1"/>
</dbReference>
<keyword evidence="2" id="KW-1185">Reference proteome</keyword>
<dbReference type="AlphaFoldDB" id="A0A429XSI9"/>
<comment type="caution">
    <text evidence="1">The sequence shown here is derived from an EMBL/GenBank/DDBJ whole genome shotgun (WGS) entry which is preliminary data.</text>
</comment>
<dbReference type="OrthoDB" id="7392124at2"/>
<proteinExistence type="predicted"/>
<dbReference type="Proteomes" id="UP000279470">
    <property type="component" value="Unassembled WGS sequence"/>
</dbReference>
<dbReference type="EMBL" id="RXFM01000018">
    <property type="protein sequence ID" value="RST70020.1"/>
    <property type="molecule type" value="Genomic_DNA"/>
</dbReference>
<gene>
    <name evidence="1" type="ORF">EIC27_02025</name>
</gene>
<sequence length="86" mass="10022">MKKDNKILDDLAKLAGSTFTGAVNVKNEISDYITTQIETFIKKMNFVTKEEFEVVKKLAQDNRLMIEKLQKKKTLKRKKITKSEKK</sequence>
<dbReference type="InterPro" id="IPR007475">
    <property type="entry name" value="UbiK"/>
</dbReference>
<dbReference type="RefSeq" id="WP_126044487.1">
    <property type="nucleotide sequence ID" value="NZ_RXFM01000018.1"/>
</dbReference>